<evidence type="ECO:0000256" key="1">
    <source>
        <dbReference type="SAM" id="MobiDB-lite"/>
    </source>
</evidence>
<dbReference type="Proteomes" id="UP001295423">
    <property type="component" value="Unassembled WGS sequence"/>
</dbReference>
<evidence type="ECO:0000313" key="3">
    <source>
        <dbReference type="Proteomes" id="UP001295423"/>
    </source>
</evidence>
<feature type="region of interest" description="Disordered" evidence="1">
    <location>
        <begin position="1"/>
        <end position="62"/>
    </location>
</feature>
<feature type="region of interest" description="Disordered" evidence="1">
    <location>
        <begin position="244"/>
        <end position="266"/>
    </location>
</feature>
<proteinExistence type="predicted"/>
<sequence length="567" mass="63684">MSHSQEESKSSGERTPNHHSDRATMNSGSKSKGASSAGIQISVARSAPSKESTKTGPKRKSVRFTDIQIRDYERTVGDNPSCSSGPPICIGWAHGQTRFVNIDSYEHSRSARRTQRKLVLNRQNREALLAYWAVPVNEIVEAIRGNVRVKNQRRQTVTNLGKVEKLEEAFESAARKLKKTLLKRRKGGKLKGYPVHSRIAPTPAMGAMKLRNGEHLRDFHAISPAERATAGQETSEVKDGTEYWGEDADQHGAGKPPEIVYENDDTGSSLSGFTIGNSTTASIMEIERFYRELEMEMFGDLDEPPSMVGQTLEVPGVNIPDDQMYGEDTMEASDRSDLSIGTAGKHRNTSADEVLKNHRGEGRVFARHASEITMDDDLGLQESSSVSRQRNHGTRIPQYFHDNYEESPHPAMYGETSYDDYSRLSRTVESLDLNHSPNTRNMGGTIEMPIHYQYPAPTMRAPEHFHRNQHRRSLSDRRVQSLRDGPEIRYMPLQAHISPSQFMGEGIPGQFSRNVHEPVTICEDTDGEDQLLLFGAGQSNRGQQYFNHFPPEPQFQDLNGPPQTYYR</sequence>
<dbReference type="AlphaFoldDB" id="A0AAD2CUQ5"/>
<comment type="caution">
    <text evidence="2">The sequence shown here is derived from an EMBL/GenBank/DDBJ whole genome shotgun (WGS) entry which is preliminary data.</text>
</comment>
<organism evidence="2 3">
    <name type="scientific">Cylindrotheca closterium</name>
    <dbReference type="NCBI Taxonomy" id="2856"/>
    <lineage>
        <taxon>Eukaryota</taxon>
        <taxon>Sar</taxon>
        <taxon>Stramenopiles</taxon>
        <taxon>Ochrophyta</taxon>
        <taxon>Bacillariophyta</taxon>
        <taxon>Bacillariophyceae</taxon>
        <taxon>Bacillariophycidae</taxon>
        <taxon>Bacillariales</taxon>
        <taxon>Bacillariaceae</taxon>
        <taxon>Cylindrotheca</taxon>
    </lineage>
</organism>
<protein>
    <submittedName>
        <fullName evidence="2">Uncharacterized protein</fullName>
    </submittedName>
</protein>
<keyword evidence="3" id="KW-1185">Reference proteome</keyword>
<dbReference type="EMBL" id="CAKOGP040001668">
    <property type="protein sequence ID" value="CAJ1946310.1"/>
    <property type="molecule type" value="Genomic_DNA"/>
</dbReference>
<feature type="compositionally biased region" description="Low complexity" evidence="1">
    <location>
        <begin position="27"/>
        <end position="38"/>
    </location>
</feature>
<evidence type="ECO:0000313" key="2">
    <source>
        <dbReference type="EMBL" id="CAJ1946310.1"/>
    </source>
</evidence>
<feature type="compositionally biased region" description="Basic and acidic residues" evidence="1">
    <location>
        <begin position="1"/>
        <end position="22"/>
    </location>
</feature>
<reference evidence="2" key="1">
    <citation type="submission" date="2023-08" db="EMBL/GenBank/DDBJ databases">
        <authorList>
            <person name="Audoor S."/>
            <person name="Bilcke G."/>
        </authorList>
    </citation>
    <scope>NUCLEOTIDE SEQUENCE</scope>
</reference>
<gene>
    <name evidence="2" type="ORF">CYCCA115_LOCUS10451</name>
</gene>
<accession>A0AAD2CUQ5</accession>
<name>A0AAD2CUQ5_9STRA</name>